<evidence type="ECO:0000256" key="5">
    <source>
        <dbReference type="ARBA" id="ARBA00022989"/>
    </source>
</evidence>
<sequence length="174" mass="19284">MDDAILLYVLNHLHSPFMDKFMISITTLGNSRFIWIVITFFLLLNKRTRCCGIVLTVALSVECVLGEGLLKQIFGRARPFIRFPDIKLLINKPGSYSFPSGHTMSSFTAATVIFHAGKYAGIPAYLLAGLIGFSRVYLFVHYPTDVLAGAVFGIVTAFMVIWLVKTIGLNAKFA</sequence>
<evidence type="ECO:0000259" key="8">
    <source>
        <dbReference type="SMART" id="SM00014"/>
    </source>
</evidence>
<keyword evidence="4" id="KW-0378">Hydrolase</keyword>
<dbReference type="GO" id="GO:0005886">
    <property type="term" value="C:plasma membrane"/>
    <property type="evidence" value="ECO:0007669"/>
    <property type="project" value="UniProtKB-SubCell"/>
</dbReference>
<dbReference type="Pfam" id="PF01569">
    <property type="entry name" value="PAP2"/>
    <property type="match status" value="1"/>
</dbReference>
<dbReference type="InterPro" id="IPR036938">
    <property type="entry name" value="PAP2/HPO_sf"/>
</dbReference>
<keyword evidence="5 7" id="KW-1133">Transmembrane helix</keyword>
<dbReference type="AlphaFoldDB" id="A0A6P1TQW4"/>
<dbReference type="Proteomes" id="UP000464314">
    <property type="component" value="Chromosome"/>
</dbReference>
<dbReference type="GO" id="GO:0016787">
    <property type="term" value="F:hydrolase activity"/>
    <property type="evidence" value="ECO:0007669"/>
    <property type="project" value="UniProtKB-KW"/>
</dbReference>
<dbReference type="EMBL" id="CP048000">
    <property type="protein sequence ID" value="QHQ63660.1"/>
    <property type="molecule type" value="Genomic_DNA"/>
</dbReference>
<keyword evidence="3 7" id="KW-0812">Transmembrane</keyword>
<evidence type="ECO:0000256" key="7">
    <source>
        <dbReference type="SAM" id="Phobius"/>
    </source>
</evidence>
<keyword evidence="2" id="KW-1003">Cell membrane</keyword>
<evidence type="ECO:0000256" key="3">
    <source>
        <dbReference type="ARBA" id="ARBA00022692"/>
    </source>
</evidence>
<gene>
    <name evidence="9" type="ORF">Ana3638_06605</name>
</gene>
<feature type="domain" description="Phosphatidic acid phosphatase type 2/haloperoxidase" evidence="8">
    <location>
        <begin position="48"/>
        <end position="161"/>
    </location>
</feature>
<evidence type="ECO:0000313" key="9">
    <source>
        <dbReference type="EMBL" id="QHQ63660.1"/>
    </source>
</evidence>
<protein>
    <submittedName>
        <fullName evidence="9">Phosphatase PAP2 family protein</fullName>
    </submittedName>
</protein>
<evidence type="ECO:0000313" key="10">
    <source>
        <dbReference type="Proteomes" id="UP000464314"/>
    </source>
</evidence>
<keyword evidence="6 7" id="KW-0472">Membrane</keyword>
<feature type="transmembrane region" description="Helical" evidence="7">
    <location>
        <begin position="146"/>
        <end position="164"/>
    </location>
</feature>
<evidence type="ECO:0000256" key="6">
    <source>
        <dbReference type="ARBA" id="ARBA00023136"/>
    </source>
</evidence>
<feature type="transmembrane region" description="Helical" evidence="7">
    <location>
        <begin position="122"/>
        <end position="140"/>
    </location>
</feature>
<evidence type="ECO:0000256" key="4">
    <source>
        <dbReference type="ARBA" id="ARBA00022801"/>
    </source>
</evidence>
<evidence type="ECO:0000256" key="2">
    <source>
        <dbReference type="ARBA" id="ARBA00022475"/>
    </source>
</evidence>
<feature type="transmembrane region" description="Helical" evidence="7">
    <location>
        <begin position="21"/>
        <end position="44"/>
    </location>
</feature>
<organism evidence="9 10">
    <name type="scientific">Anaerocolumna sedimenticola</name>
    <dbReference type="NCBI Taxonomy" id="2696063"/>
    <lineage>
        <taxon>Bacteria</taxon>
        <taxon>Bacillati</taxon>
        <taxon>Bacillota</taxon>
        <taxon>Clostridia</taxon>
        <taxon>Lachnospirales</taxon>
        <taxon>Lachnospiraceae</taxon>
        <taxon>Anaerocolumna</taxon>
    </lineage>
</organism>
<comment type="subcellular location">
    <subcellularLocation>
        <location evidence="1">Cell membrane</location>
        <topology evidence="1">Multi-pass membrane protein</topology>
    </subcellularLocation>
</comment>
<dbReference type="Gene3D" id="1.20.144.10">
    <property type="entry name" value="Phosphatidic acid phosphatase type 2/haloperoxidase"/>
    <property type="match status" value="2"/>
</dbReference>
<dbReference type="PANTHER" id="PTHR14969:SF62">
    <property type="entry name" value="DECAPRENYLPHOSPHORYL-5-PHOSPHORIBOSE PHOSPHATASE RV3807C-RELATED"/>
    <property type="match status" value="1"/>
</dbReference>
<reference evidence="9 10" key="1">
    <citation type="submission" date="2020-01" db="EMBL/GenBank/DDBJ databases">
        <title>Genome analysis of Anaerocolumna sp. CBA3638.</title>
        <authorList>
            <person name="Kim J."/>
            <person name="Roh S.W."/>
        </authorList>
    </citation>
    <scope>NUCLEOTIDE SEQUENCE [LARGE SCALE GENOMIC DNA]</scope>
    <source>
        <strain evidence="9 10">CBA3638</strain>
    </source>
</reference>
<dbReference type="KEGG" id="anr:Ana3638_06605"/>
<dbReference type="SUPFAM" id="SSF48317">
    <property type="entry name" value="Acid phosphatase/Vanadium-dependent haloperoxidase"/>
    <property type="match status" value="1"/>
</dbReference>
<dbReference type="PANTHER" id="PTHR14969">
    <property type="entry name" value="SPHINGOSINE-1-PHOSPHATE PHOSPHOHYDROLASE"/>
    <property type="match status" value="1"/>
</dbReference>
<accession>A0A6P1TQW4</accession>
<dbReference type="SMART" id="SM00014">
    <property type="entry name" value="acidPPc"/>
    <property type="match status" value="1"/>
</dbReference>
<proteinExistence type="predicted"/>
<evidence type="ECO:0000256" key="1">
    <source>
        <dbReference type="ARBA" id="ARBA00004651"/>
    </source>
</evidence>
<keyword evidence="10" id="KW-1185">Reference proteome</keyword>
<dbReference type="InterPro" id="IPR000326">
    <property type="entry name" value="PAP2/HPO"/>
</dbReference>
<name>A0A6P1TQW4_9FIRM</name>